<accession>A0AAE8HSK7</accession>
<evidence type="ECO:0000256" key="1">
    <source>
        <dbReference type="ARBA" id="ARBA00023172"/>
    </source>
</evidence>
<dbReference type="Proteomes" id="UP000199140">
    <property type="component" value="Unassembled WGS sequence"/>
</dbReference>
<keyword evidence="1" id="KW-0233">DNA recombination</keyword>
<dbReference type="Proteomes" id="UP000185487">
    <property type="component" value="Chromosome"/>
</dbReference>
<keyword evidence="4" id="KW-1185">Reference proteome</keyword>
<dbReference type="GO" id="GO:0015074">
    <property type="term" value="P:DNA integration"/>
    <property type="evidence" value="ECO:0007669"/>
    <property type="project" value="InterPro"/>
</dbReference>
<dbReference type="GO" id="GO:0006310">
    <property type="term" value="P:DNA recombination"/>
    <property type="evidence" value="ECO:0007669"/>
    <property type="project" value="UniProtKB-KW"/>
</dbReference>
<dbReference type="RefSeq" id="WP_075380540.1">
    <property type="nucleotide sequence ID" value="NZ_CP015367.1"/>
</dbReference>
<protein>
    <submittedName>
        <fullName evidence="2">Integrase</fullName>
    </submittedName>
</protein>
<dbReference type="SUPFAM" id="SSF56349">
    <property type="entry name" value="DNA breaking-rejoining enzymes"/>
    <property type="match status" value="1"/>
</dbReference>
<gene>
    <name evidence="2" type="ORF">MCBMB27_02597</name>
    <name evidence="3" type="ORF">SAMN05192567_11270</name>
</gene>
<reference evidence="3 5" key="2">
    <citation type="submission" date="2016-10" db="EMBL/GenBank/DDBJ databases">
        <authorList>
            <person name="Varghese N."/>
            <person name="Submissions S."/>
        </authorList>
    </citation>
    <scope>NUCLEOTIDE SEQUENCE [LARGE SCALE GENOMIC DNA]</scope>
    <source>
        <strain evidence="3 5">CBMB27</strain>
    </source>
</reference>
<evidence type="ECO:0000313" key="5">
    <source>
        <dbReference type="Proteomes" id="UP000199140"/>
    </source>
</evidence>
<sequence length="410" mass="45265">MPSDLNAPGFKSKPNRDGSRRLYWSARSDLVKAGYRPENVRLPYSLDDPADRLLIEAACLRLQAEMLQWSANRGQPDARFDGTILGLSRRYQTDEASPFKRLKHNTQHKDVYTLTLIEKAFGTRSLAALKIGDFYRWYDAAKKPKAPGAPERVRRAYGIIKKLRELFAFGIMAELPECARLYEILARARFKQPARRRIAMELAHVEAFVATALEMNRLSLALGTAIQFEAVLRQKDVIGEWEPIPKGEGTTGIVLNGRRWKNGLTWSDLAADLVLRKATTKTGAYAAHDLKLSPLVTALLARVPPAQRVGPLIVDEIAGRPYAESAYGREWRIVARAAGVPDGVWNMDARAGAITEAEDAGADLDAIRSSAAHAQLATTLRYSRGAVGKSRAVATLRAAHRKAGTGTEQP</sequence>
<evidence type="ECO:0000313" key="4">
    <source>
        <dbReference type="Proteomes" id="UP000185487"/>
    </source>
</evidence>
<evidence type="ECO:0000313" key="2">
    <source>
        <dbReference type="EMBL" id="APT31888.1"/>
    </source>
</evidence>
<proteinExistence type="predicted"/>
<reference evidence="2 4" key="1">
    <citation type="submission" date="2016-04" db="EMBL/GenBank/DDBJ databases">
        <title>Complete genome sequencing and analysis of CBMB27, Methylobacterium phyllosphaerae isolated from leaf tissues of rice (Oryza sativa L.).</title>
        <authorList>
            <person name="Lee Y."/>
            <person name="Hwangbo K."/>
            <person name="Chung H."/>
            <person name="Yoo J."/>
            <person name="Kim K.Y."/>
            <person name="Sa T.M."/>
            <person name="Um Y."/>
            <person name="Madhaiyan M."/>
        </authorList>
    </citation>
    <scope>NUCLEOTIDE SEQUENCE [LARGE SCALE GENOMIC DNA]</scope>
    <source>
        <strain evidence="2 4">CBMB27</strain>
    </source>
</reference>
<dbReference type="InterPro" id="IPR011010">
    <property type="entry name" value="DNA_brk_join_enz"/>
</dbReference>
<dbReference type="GO" id="GO:0003677">
    <property type="term" value="F:DNA binding"/>
    <property type="evidence" value="ECO:0007669"/>
    <property type="project" value="InterPro"/>
</dbReference>
<dbReference type="EMBL" id="FOPK01000012">
    <property type="protein sequence ID" value="SFH02076.1"/>
    <property type="molecule type" value="Genomic_DNA"/>
</dbReference>
<dbReference type="EMBL" id="CP015367">
    <property type="protein sequence ID" value="APT31888.1"/>
    <property type="molecule type" value="Genomic_DNA"/>
</dbReference>
<dbReference type="InterPro" id="IPR013762">
    <property type="entry name" value="Integrase-like_cat_sf"/>
</dbReference>
<name>A0AAE8HSK7_9HYPH</name>
<dbReference type="Gene3D" id="1.10.443.10">
    <property type="entry name" value="Intergrase catalytic core"/>
    <property type="match status" value="1"/>
</dbReference>
<dbReference type="KEGG" id="mphy:MCBMB27_02597"/>
<organism evidence="3 5">
    <name type="scientific">Methylobacterium phyllosphaerae</name>
    <dbReference type="NCBI Taxonomy" id="418223"/>
    <lineage>
        <taxon>Bacteria</taxon>
        <taxon>Pseudomonadati</taxon>
        <taxon>Pseudomonadota</taxon>
        <taxon>Alphaproteobacteria</taxon>
        <taxon>Hyphomicrobiales</taxon>
        <taxon>Methylobacteriaceae</taxon>
        <taxon>Methylobacterium</taxon>
    </lineage>
</organism>
<dbReference type="AlphaFoldDB" id="A0AAE8HSK7"/>
<evidence type="ECO:0000313" key="3">
    <source>
        <dbReference type="EMBL" id="SFH02076.1"/>
    </source>
</evidence>